<gene>
    <name evidence="2" type="ORF">UX86_C0042G0003</name>
</gene>
<name>A0A0G1S0G3_9BACT</name>
<dbReference type="SUPFAM" id="SSF109604">
    <property type="entry name" value="HD-domain/PDEase-like"/>
    <property type="match status" value="1"/>
</dbReference>
<proteinExistence type="predicted"/>
<feature type="domain" description="ACT" evidence="1">
    <location>
        <begin position="532"/>
        <end position="602"/>
    </location>
</feature>
<dbReference type="InterPro" id="IPR003607">
    <property type="entry name" value="HD/PDEase_dom"/>
</dbReference>
<dbReference type="InterPro" id="IPR045865">
    <property type="entry name" value="ACT-like_dom_sf"/>
</dbReference>
<dbReference type="SUPFAM" id="SSF81301">
    <property type="entry name" value="Nucleotidyltransferase"/>
    <property type="match status" value="1"/>
</dbReference>
<dbReference type="InterPro" id="IPR007685">
    <property type="entry name" value="RelA_SpoT"/>
</dbReference>
<sequence length="602" mass="67637">MVREVVREGLSGEELGFFMRFKPENEYVSRALGWAIAAHRDQKRKLGEPYIIHPIEVARILKEWGLNRDEEQAAGLLHDTVEDTETSLEDIKNRWGSKVAGWVENVSKFGSELETLRNVTSRSFIDAITGLLKLADRLHNMRTLFAMPPKKQNAISRETMDVYTELAESLGMWIVKEELSDLAFKYLDPDMHTQIDEEIRCDPRTDPACYLHYKSKIEALFAMSGMECEVNVRFKGRYSTYLKREKKIFQGECSPNDLIGINDLVSLGVIVKTREDCYKALEKIQNDWDGTGIADQPKDLIGNPADNNYQALQTGIQTSDGPIEIAIMTAEMKAFNDLGVAYKMSRDPEAKPALLKPVFLPSGKAMFMPPQSTGVDLMCRQDVSLARKKPVLIVDGQRMPVTVVLPVGATAEVIPTTEDDTSVDDHLFKYCLPESERKLRNIQLTAQEEKLQERGRKILEELLKPRGVLLMDDLGKHMVARIVRGVDRMENRVKSQEQLYHLIGGGFLETARVSTVLDEFGVTKSELGLSTILVTGNEDKPGILDILTGTIAEYGGNIKAVHTQTENGFEVRIIVKGINHESEDSIRDILGNNPVFQNALVI</sequence>
<dbReference type="PANTHER" id="PTHR21262">
    <property type="entry name" value="GUANOSINE-3',5'-BIS DIPHOSPHATE 3'-PYROPHOSPHOHYDROLASE"/>
    <property type="match status" value="1"/>
</dbReference>
<dbReference type="SMART" id="SM00954">
    <property type="entry name" value="RelA_SpoT"/>
    <property type="match status" value="1"/>
</dbReference>
<dbReference type="EMBL" id="LCNU01000042">
    <property type="protein sequence ID" value="KKU62832.1"/>
    <property type="molecule type" value="Genomic_DNA"/>
</dbReference>
<dbReference type="PANTHER" id="PTHR21262:SF31">
    <property type="entry name" value="GTP PYROPHOSPHOKINASE"/>
    <property type="match status" value="1"/>
</dbReference>
<dbReference type="InterPro" id="IPR002912">
    <property type="entry name" value="ACT_dom"/>
</dbReference>
<dbReference type="SUPFAM" id="SSF55021">
    <property type="entry name" value="ACT-like"/>
    <property type="match status" value="1"/>
</dbReference>
<dbReference type="Gene3D" id="1.10.3210.10">
    <property type="entry name" value="Hypothetical protein af1432"/>
    <property type="match status" value="1"/>
</dbReference>
<evidence type="ECO:0000313" key="2">
    <source>
        <dbReference type="EMBL" id="KKU62832.1"/>
    </source>
</evidence>
<accession>A0A0G1S0G3</accession>
<dbReference type="CDD" id="cd00077">
    <property type="entry name" value="HDc"/>
    <property type="match status" value="1"/>
</dbReference>
<dbReference type="GO" id="GO:0016301">
    <property type="term" value="F:kinase activity"/>
    <property type="evidence" value="ECO:0007669"/>
    <property type="project" value="UniProtKB-KW"/>
</dbReference>
<dbReference type="PATRIC" id="fig|1618364.3.peg.1003"/>
<dbReference type="PROSITE" id="PS51671">
    <property type="entry name" value="ACT"/>
    <property type="match status" value="1"/>
</dbReference>
<comment type="caution">
    <text evidence="2">The sequence shown here is derived from an EMBL/GenBank/DDBJ whole genome shotgun (WGS) entry which is preliminary data.</text>
</comment>
<dbReference type="Pfam" id="PF04607">
    <property type="entry name" value="RelA_SpoT"/>
    <property type="match status" value="1"/>
</dbReference>
<dbReference type="SMART" id="SM00471">
    <property type="entry name" value="HDc"/>
    <property type="match status" value="1"/>
</dbReference>
<dbReference type="Proteomes" id="UP000034502">
    <property type="component" value="Unassembled WGS sequence"/>
</dbReference>
<dbReference type="STRING" id="1618364.UX86_C0042G0003"/>
<dbReference type="GO" id="GO:0015969">
    <property type="term" value="P:guanosine tetraphosphate metabolic process"/>
    <property type="evidence" value="ECO:0007669"/>
    <property type="project" value="InterPro"/>
</dbReference>
<dbReference type="AlphaFoldDB" id="A0A0G1S0G3"/>
<evidence type="ECO:0000259" key="1">
    <source>
        <dbReference type="PROSITE" id="PS51671"/>
    </source>
</evidence>
<dbReference type="InterPro" id="IPR043519">
    <property type="entry name" value="NT_sf"/>
</dbReference>
<organism evidence="2 3">
    <name type="scientific">Candidatus Amesbacteria bacterium GW2011_GWC1_47_15</name>
    <dbReference type="NCBI Taxonomy" id="1618364"/>
    <lineage>
        <taxon>Bacteria</taxon>
        <taxon>Candidatus Amesiibacteriota</taxon>
    </lineage>
</organism>
<evidence type="ECO:0000313" key="3">
    <source>
        <dbReference type="Proteomes" id="UP000034502"/>
    </source>
</evidence>
<keyword evidence="2" id="KW-0808">Transferase</keyword>
<protein>
    <submittedName>
        <fullName evidence="2">GTP pyrophosphokinase</fullName>
    </submittedName>
</protein>
<dbReference type="Pfam" id="PF13328">
    <property type="entry name" value="HD_4"/>
    <property type="match status" value="1"/>
</dbReference>
<dbReference type="Gene3D" id="3.30.460.10">
    <property type="entry name" value="Beta Polymerase, domain 2"/>
    <property type="match status" value="1"/>
</dbReference>
<reference evidence="2 3" key="1">
    <citation type="journal article" date="2015" name="Nature">
        <title>rRNA introns, odd ribosomes, and small enigmatic genomes across a large radiation of phyla.</title>
        <authorList>
            <person name="Brown C.T."/>
            <person name="Hug L.A."/>
            <person name="Thomas B.C."/>
            <person name="Sharon I."/>
            <person name="Castelle C.J."/>
            <person name="Singh A."/>
            <person name="Wilkins M.J."/>
            <person name="Williams K.H."/>
            <person name="Banfield J.F."/>
        </authorList>
    </citation>
    <scope>NUCLEOTIDE SEQUENCE [LARGE SCALE GENOMIC DNA]</scope>
</reference>
<keyword evidence="2" id="KW-0418">Kinase</keyword>